<keyword evidence="2" id="KW-1185">Reference proteome</keyword>
<gene>
    <name evidence="1" type="ORF">Slin15195_G083980</name>
</gene>
<accession>A0A9Q9EM49</accession>
<evidence type="ECO:0000313" key="1">
    <source>
        <dbReference type="EMBL" id="USW55079.1"/>
    </source>
</evidence>
<proteinExistence type="predicted"/>
<sequence>MSSLKGHFNITPGENGRLLVHHTRRIMPDKATDQLPIHLSLLCKAALTTPMEGRDLEFEFIEKQTGSAIDSRLRRHLTEMIIVDEMFTDIVWCQRGRWRGIDGQSKELYELQKTPTRPTGLTASTKTYSLEERSIKEIAGLVGQLIATPWPSGRKDLDWLAKADRCREISKRLWETVRAGSTCRIKMPNSPAHKVLLQKHAEHKEKLRVLMMEDSSLEALLEECKDSMLEDKTHSEASRDFATIIEFDSDPAYLAALEEERQLCQAATSKQRADSERIASQLADDPVHCYGTSLEASRLVKRKQTKAKAARAMASVKQSSDVTLKELSLNDNKLEDQLIKSQQPIAVGQDTLRALNKIFHASNNAMRNELRWNVFLQAMADAGFAITEASGFAVSFANEEGSSIVHIQIQCLLRSCCTISQNAWRSGLAGIWAGTRFESRHKLAGNSSVLREVDCMGHMATMPGSIDALVSAPSQLTKIMRELGVRTRA</sequence>
<protein>
    <submittedName>
        <fullName evidence="1">Uncharacterized protein</fullName>
    </submittedName>
</protein>
<dbReference type="Proteomes" id="UP001056384">
    <property type="component" value="Chromosome 7"/>
</dbReference>
<organism evidence="1 2">
    <name type="scientific">Septoria linicola</name>
    <dbReference type="NCBI Taxonomy" id="215465"/>
    <lineage>
        <taxon>Eukaryota</taxon>
        <taxon>Fungi</taxon>
        <taxon>Dikarya</taxon>
        <taxon>Ascomycota</taxon>
        <taxon>Pezizomycotina</taxon>
        <taxon>Dothideomycetes</taxon>
        <taxon>Dothideomycetidae</taxon>
        <taxon>Mycosphaerellales</taxon>
        <taxon>Mycosphaerellaceae</taxon>
        <taxon>Septoria</taxon>
    </lineage>
</organism>
<dbReference type="EMBL" id="CP099424">
    <property type="protein sequence ID" value="USW55079.1"/>
    <property type="molecule type" value="Genomic_DNA"/>
</dbReference>
<dbReference type="AlphaFoldDB" id="A0A9Q9EM49"/>
<name>A0A9Q9EM49_9PEZI</name>
<reference evidence="1" key="1">
    <citation type="submission" date="2022-06" db="EMBL/GenBank/DDBJ databases">
        <title>Complete genome sequences of two strains of the flax pathogen Septoria linicola.</title>
        <authorList>
            <person name="Lapalu N."/>
            <person name="Simon A."/>
            <person name="Demenou B."/>
            <person name="Paumier D."/>
            <person name="Guillot M.-P."/>
            <person name="Gout L."/>
            <person name="Valade R."/>
        </authorList>
    </citation>
    <scope>NUCLEOTIDE SEQUENCE</scope>
    <source>
        <strain evidence="1">SE15195</strain>
    </source>
</reference>
<evidence type="ECO:0000313" key="2">
    <source>
        <dbReference type="Proteomes" id="UP001056384"/>
    </source>
</evidence>